<evidence type="ECO:0000256" key="16">
    <source>
        <dbReference type="SAM" id="Phobius"/>
    </source>
</evidence>
<dbReference type="EC" id="2.4.1.212" evidence="4"/>
<keyword evidence="5" id="KW-1003">Cell membrane</keyword>
<dbReference type="InterPro" id="IPR029044">
    <property type="entry name" value="Nucleotide-diphossugar_trans"/>
</dbReference>
<dbReference type="InterPro" id="IPR001173">
    <property type="entry name" value="Glyco_trans_2-like"/>
</dbReference>
<protein>
    <recommendedName>
        <fullName evidence="10">Hyaluronan synthase</fullName>
        <ecNumber evidence="4">2.4.1.212</ecNumber>
    </recommendedName>
    <alternativeName>
        <fullName evidence="12">Hyaluronate synthase</fullName>
    </alternativeName>
    <alternativeName>
        <fullName evidence="11">Hyaluronic acid synthase</fullName>
    </alternativeName>
</protein>
<evidence type="ECO:0000256" key="15">
    <source>
        <dbReference type="SAM" id="MobiDB-lite"/>
    </source>
</evidence>
<evidence type="ECO:0000256" key="6">
    <source>
        <dbReference type="ARBA" id="ARBA00022676"/>
    </source>
</evidence>
<feature type="transmembrane region" description="Helical" evidence="16">
    <location>
        <begin position="874"/>
        <end position="893"/>
    </location>
</feature>
<feature type="compositionally biased region" description="Low complexity" evidence="15">
    <location>
        <begin position="318"/>
        <end position="328"/>
    </location>
</feature>
<feature type="compositionally biased region" description="Basic residues" evidence="15">
    <location>
        <begin position="228"/>
        <end position="242"/>
    </location>
</feature>
<evidence type="ECO:0000313" key="18">
    <source>
        <dbReference type="EMBL" id="KAF4409204.1"/>
    </source>
</evidence>
<feature type="region of interest" description="Disordered" evidence="15">
    <location>
        <begin position="1"/>
        <end position="467"/>
    </location>
</feature>
<gene>
    <name evidence="18" type="ORF">GCU69_10215</name>
</gene>
<keyword evidence="8 16" id="KW-0472">Membrane</keyword>
<feature type="compositionally biased region" description="Basic residues" evidence="15">
    <location>
        <begin position="301"/>
        <end position="315"/>
    </location>
</feature>
<feature type="compositionally biased region" description="Basic residues" evidence="15">
    <location>
        <begin position="87"/>
        <end position="96"/>
    </location>
</feature>
<comment type="similarity">
    <text evidence="3">Belongs to the NodC/HAS family.</text>
</comment>
<keyword evidence="6" id="KW-0328">Glycosyltransferase</keyword>
<evidence type="ECO:0000256" key="3">
    <source>
        <dbReference type="ARBA" id="ARBA00006782"/>
    </source>
</evidence>
<evidence type="ECO:0000256" key="1">
    <source>
        <dbReference type="ARBA" id="ARBA00004236"/>
    </source>
</evidence>
<organism evidence="18 19">
    <name type="scientific">Streptomyces lycii</name>
    <dbReference type="NCBI Taxonomy" id="2654337"/>
    <lineage>
        <taxon>Bacteria</taxon>
        <taxon>Bacillati</taxon>
        <taxon>Actinomycetota</taxon>
        <taxon>Actinomycetes</taxon>
        <taxon>Kitasatosporales</taxon>
        <taxon>Streptomycetaceae</taxon>
        <taxon>Streptomyces</taxon>
    </lineage>
</organism>
<evidence type="ECO:0000256" key="5">
    <source>
        <dbReference type="ARBA" id="ARBA00022475"/>
    </source>
</evidence>
<evidence type="ECO:0000313" key="19">
    <source>
        <dbReference type="Proteomes" id="UP000621266"/>
    </source>
</evidence>
<accession>A0ABQ7FNJ9</accession>
<dbReference type="Proteomes" id="UP000621266">
    <property type="component" value="Unassembled WGS sequence"/>
</dbReference>
<name>A0ABQ7FNJ9_9ACTN</name>
<comment type="subcellular location">
    <subcellularLocation>
        <location evidence="1">Cell membrane</location>
    </subcellularLocation>
</comment>
<dbReference type="CDD" id="cd06423">
    <property type="entry name" value="CESA_like"/>
    <property type="match status" value="1"/>
</dbReference>
<evidence type="ECO:0000256" key="4">
    <source>
        <dbReference type="ARBA" id="ARBA00012207"/>
    </source>
</evidence>
<keyword evidence="7" id="KW-0808">Transferase</keyword>
<proteinExistence type="inferred from homology"/>
<evidence type="ECO:0000256" key="14">
    <source>
        <dbReference type="ARBA" id="ARBA00048168"/>
    </source>
</evidence>
<evidence type="ECO:0000256" key="13">
    <source>
        <dbReference type="ARBA" id="ARBA00047709"/>
    </source>
</evidence>
<keyword evidence="16" id="KW-1133">Transmembrane helix</keyword>
<feature type="compositionally biased region" description="Pro residues" evidence="15">
    <location>
        <begin position="440"/>
        <end position="451"/>
    </location>
</feature>
<evidence type="ECO:0000256" key="11">
    <source>
        <dbReference type="ARBA" id="ARBA00042148"/>
    </source>
</evidence>
<reference evidence="18 19" key="1">
    <citation type="submission" date="2019-10" db="EMBL/GenBank/DDBJ databases">
        <title>Streptomyces tenebrisbrunneis sp.nov., an endogenous actinomycete isolated from of Lycium ruthenicum.</title>
        <authorList>
            <person name="Ma L."/>
        </authorList>
    </citation>
    <scope>NUCLEOTIDE SEQUENCE [LARGE SCALE GENOMIC DNA]</scope>
    <source>
        <strain evidence="18 19">TRM 66187</strain>
    </source>
</reference>
<feature type="transmembrane region" description="Helical" evidence="16">
    <location>
        <begin position="848"/>
        <end position="868"/>
    </location>
</feature>
<comment type="catalytic activity">
    <reaction evidence="13">
        <text>[hyaluronan](n) + UDP-N-acetyl-alpha-D-glucosamine = N-acetyl-beta-D-glucosaminyl-(1-&gt;4)-[hyaluronan](n) + UDP + H(+)</text>
        <dbReference type="Rhea" id="RHEA:20465"/>
        <dbReference type="Rhea" id="RHEA-COMP:12583"/>
        <dbReference type="Rhea" id="RHEA-COMP:12585"/>
        <dbReference type="ChEBI" id="CHEBI:15378"/>
        <dbReference type="ChEBI" id="CHEBI:57705"/>
        <dbReference type="ChEBI" id="CHEBI:58223"/>
        <dbReference type="ChEBI" id="CHEBI:132153"/>
        <dbReference type="ChEBI" id="CHEBI:132154"/>
        <dbReference type="EC" id="2.4.1.212"/>
    </reaction>
</comment>
<evidence type="ECO:0000256" key="8">
    <source>
        <dbReference type="ARBA" id="ARBA00023136"/>
    </source>
</evidence>
<dbReference type="EMBL" id="WHPN01000244">
    <property type="protein sequence ID" value="KAF4409204.1"/>
    <property type="molecule type" value="Genomic_DNA"/>
</dbReference>
<keyword evidence="16" id="KW-0812">Transmembrane</keyword>
<sequence>MGRTLRRAGRWRGTERRDGRCGGPGLCGAAHGAQPGGRRCHGAGSGQQRATAAGHPGGVRGPAALPARRPGVRGERPRPPSHLGQPRTRRRRCRRGVRTDAGDGRPGTGSAAVARRLRLRGGARGQGPVDRPHIDQPCGHHARAAGAAARRARTGRRARGAGGLRAGADRSGQRAARPPADAPGRRRRGPAQRPGRGLPAGTDRLPAPHGPGSRDGGNGQALGERLPRRQHRAGQRTRRRLPGLRSASPPGDRGGGHQAVRVHALLPRPGRGRPLHPVRPVLPARQAAPGRCRSAGDQRCHGRPARPARAHRRDGRRGTAPRGPARGGSTCPGAGCRLQGRRVGCTGEPGPAAPRAARRPGRGRRLQRSPRTAAGRRRRSPAVRGLPAQEALGPGDRAHRASGRRPGLAGVRAAGPRHPVPSRHARGGGPVSGTVDAPGPAAPGRPAPPAAPGAGGGPARLPEPRAGSVLRRALVTEPGRRLDRLDRPVRDAVLRLLTVTALLPVLLLLADRVVRLPHGAGPAGLYGVCVLSGTACLLYLAYAHYDDPAVRTLRRRAPAPGDFPSLPRQPLVSFLLAVKDEAGNIEACVRSMAASDYPRLQIVVVDDGSRDGTGDILRALGGELGITVLHLDRNVGKKAALVRGCAIAEGDILLFTDSDCVVAPDAVRMCVRAMVRHPELGALSGHCRALNADAGLLARVQDVWYEGQFRIAKAAESVFGAVSCVSGPLAAFRREAVYNYLPAWAEDRFLGAPFRFATDRQLTGYVLGQAWCGRALKDRHADSPFVRGHSCPERRWLVGYSRAARVWTNVPDRWRPFLHQQVRWKKSFLRNLFFTGGFMWRRGPVPALLYYGHALWVLAAPVMVFWHLAWSPLFGAAGAVLLYLCGILLKGAVWGLAYRADNPGDRRWRHRPLMSLLSCCVLAWLLPWAALTLRRGTWRRSAA</sequence>
<feature type="transmembrane region" description="Helical" evidence="16">
    <location>
        <begin position="913"/>
        <end position="931"/>
    </location>
</feature>
<feature type="compositionally biased region" description="Low complexity" evidence="15">
    <location>
        <begin position="191"/>
        <end position="201"/>
    </location>
</feature>
<dbReference type="PANTHER" id="PTHR22913">
    <property type="entry name" value="HYALURONAN SYNTHASE"/>
    <property type="match status" value="1"/>
</dbReference>
<dbReference type="SUPFAM" id="SSF53448">
    <property type="entry name" value="Nucleotide-diphospho-sugar transferases"/>
    <property type="match status" value="1"/>
</dbReference>
<comment type="caution">
    <text evidence="18">The sequence shown here is derived from an EMBL/GenBank/DDBJ whole genome shotgun (WGS) entry which is preliminary data.</text>
</comment>
<comment type="pathway">
    <text evidence="2">Glycan biosynthesis; hyaluronan biosynthesis.</text>
</comment>
<dbReference type="PANTHER" id="PTHR22913:SF12">
    <property type="entry name" value="MANNURONAN SYNTHASE"/>
    <property type="match status" value="1"/>
</dbReference>
<feature type="transmembrane region" description="Helical" evidence="16">
    <location>
        <begin position="492"/>
        <end position="511"/>
    </location>
</feature>
<comment type="function">
    <text evidence="9">Glycosaminoglycan synthesis. The hyaluronic acid capsule is involved in the pathogenicity of group A Streptococci; it may be the major virulence determinant.</text>
</comment>
<feature type="compositionally biased region" description="Basic residues" evidence="15">
    <location>
        <begin position="356"/>
        <end position="381"/>
    </location>
</feature>
<keyword evidence="19" id="KW-1185">Reference proteome</keyword>
<feature type="domain" description="Glycosyltransferase 2-like" evidence="17">
    <location>
        <begin position="574"/>
        <end position="739"/>
    </location>
</feature>
<feature type="compositionally biased region" description="Basic residues" evidence="15">
    <location>
        <begin position="150"/>
        <end position="159"/>
    </location>
</feature>
<feature type="transmembrane region" description="Helical" evidence="16">
    <location>
        <begin position="523"/>
        <end position="545"/>
    </location>
</feature>
<feature type="compositionally biased region" description="Basic residues" evidence="15">
    <location>
        <begin position="1"/>
        <end position="10"/>
    </location>
</feature>
<evidence type="ECO:0000256" key="12">
    <source>
        <dbReference type="ARBA" id="ARBA00043237"/>
    </source>
</evidence>
<evidence type="ECO:0000256" key="9">
    <source>
        <dbReference type="ARBA" id="ARBA00037408"/>
    </source>
</evidence>
<comment type="catalytic activity">
    <reaction evidence="14">
        <text>N-acetyl-beta-D-glucosaminyl-(1-&gt;4)-[hyaluronan](n) + UDP-alpha-D-glucuronate = [hyaluronan](n+1) + UDP + H(+)</text>
        <dbReference type="Rhea" id="RHEA:12528"/>
        <dbReference type="Rhea" id="RHEA-COMP:12585"/>
        <dbReference type="Rhea" id="RHEA-COMP:12587"/>
        <dbReference type="ChEBI" id="CHEBI:15378"/>
        <dbReference type="ChEBI" id="CHEBI:58052"/>
        <dbReference type="ChEBI" id="CHEBI:58223"/>
        <dbReference type="ChEBI" id="CHEBI:132153"/>
        <dbReference type="ChEBI" id="CHEBI:132154"/>
        <dbReference type="EC" id="2.4.1.212"/>
    </reaction>
</comment>
<evidence type="ECO:0000256" key="2">
    <source>
        <dbReference type="ARBA" id="ARBA00004698"/>
    </source>
</evidence>
<evidence type="ECO:0000256" key="7">
    <source>
        <dbReference type="ARBA" id="ARBA00022679"/>
    </source>
</evidence>
<evidence type="ECO:0000259" key="17">
    <source>
        <dbReference type="Pfam" id="PF00535"/>
    </source>
</evidence>
<dbReference type="Pfam" id="PF00535">
    <property type="entry name" value="Glycos_transf_2"/>
    <property type="match status" value="1"/>
</dbReference>
<evidence type="ECO:0000256" key="10">
    <source>
        <dbReference type="ARBA" id="ARBA00040508"/>
    </source>
</evidence>
<dbReference type="Gene3D" id="3.90.550.10">
    <property type="entry name" value="Spore Coat Polysaccharide Biosynthesis Protein SpsA, Chain A"/>
    <property type="match status" value="1"/>
</dbReference>